<dbReference type="CDD" id="cd00093">
    <property type="entry name" value="HTH_XRE"/>
    <property type="match status" value="1"/>
</dbReference>
<dbReference type="InterPro" id="IPR001387">
    <property type="entry name" value="Cro/C1-type_HTH"/>
</dbReference>
<protein>
    <submittedName>
        <fullName evidence="2">Helix-turn-helix domain protein</fullName>
    </submittedName>
</protein>
<proteinExistence type="predicted"/>
<dbReference type="Pfam" id="PF01381">
    <property type="entry name" value="HTH_3"/>
    <property type="match status" value="1"/>
</dbReference>
<dbReference type="OrthoDB" id="2959414at2"/>
<dbReference type="InterPro" id="IPR041413">
    <property type="entry name" value="MLTR_LBD"/>
</dbReference>
<dbReference type="PANTHER" id="PTHR35010:SF4">
    <property type="entry name" value="BLL5781 PROTEIN"/>
    <property type="match status" value="1"/>
</dbReference>
<dbReference type="EMBL" id="CP003130">
    <property type="protein sequence ID" value="AEU36669.1"/>
    <property type="molecule type" value="Genomic_DNA"/>
</dbReference>
<dbReference type="KEGG" id="gma:AciX8_2352"/>
<dbReference type="HOGENOM" id="CLU_083309_0_0_0"/>
<sequence length="258" mass="29496">MNSSTQMMQQSEQELGDLLRYWRRQRGKSQLDLSLDTGVSQRHISFVESGRSVPSRELLLSLAKTLDVPLREQNVLLLASGYAPVYLESTWDAPEMAVVTRVIDLMLRQHEPHPAIVMDRYWNVLKTNEASARFFGSFVNLSERPKPRNLLDLMFDPDGIRPFIENWDEVALGLLQRVYREAVGHVTDARTIELLGHLRKYPGVEELSVPRKSEAPVLPITFVRGSERISYFSMISTVGLPQDITAQELRIESMFPVE</sequence>
<dbReference type="Gene3D" id="3.30.450.180">
    <property type="match status" value="1"/>
</dbReference>
<dbReference type="SMART" id="SM00530">
    <property type="entry name" value="HTH_XRE"/>
    <property type="match status" value="1"/>
</dbReference>
<dbReference type="InterPro" id="IPR010982">
    <property type="entry name" value="Lambda_DNA-bd_dom_sf"/>
</dbReference>
<evidence type="ECO:0000259" key="1">
    <source>
        <dbReference type="PROSITE" id="PS50943"/>
    </source>
</evidence>
<accession>G8NX55</accession>
<evidence type="ECO:0000313" key="3">
    <source>
        <dbReference type="Proteomes" id="UP000007113"/>
    </source>
</evidence>
<dbReference type="SUPFAM" id="SSF47413">
    <property type="entry name" value="lambda repressor-like DNA-binding domains"/>
    <property type="match status" value="1"/>
</dbReference>
<dbReference type="Pfam" id="PF17765">
    <property type="entry name" value="MLTR_LBD"/>
    <property type="match status" value="1"/>
</dbReference>
<gene>
    <name evidence="2" type="ordered locus">AciX8_2352</name>
</gene>
<keyword evidence="3" id="KW-1185">Reference proteome</keyword>
<evidence type="ECO:0000313" key="2">
    <source>
        <dbReference type="EMBL" id="AEU36669.1"/>
    </source>
</evidence>
<dbReference type="Gene3D" id="1.10.260.40">
    <property type="entry name" value="lambda repressor-like DNA-binding domains"/>
    <property type="match status" value="1"/>
</dbReference>
<dbReference type="RefSeq" id="WP_014265547.1">
    <property type="nucleotide sequence ID" value="NC_016631.1"/>
</dbReference>
<name>G8NX55_GRAMM</name>
<dbReference type="AlphaFoldDB" id="G8NX55"/>
<dbReference type="PROSITE" id="PS50943">
    <property type="entry name" value="HTH_CROC1"/>
    <property type="match status" value="1"/>
</dbReference>
<dbReference type="PANTHER" id="PTHR35010">
    <property type="entry name" value="BLL4672 PROTEIN-RELATED"/>
    <property type="match status" value="1"/>
</dbReference>
<dbReference type="STRING" id="682795.AciX8_2352"/>
<dbReference type="eggNOG" id="COG1476">
    <property type="taxonomic scope" value="Bacteria"/>
</dbReference>
<reference evidence="2 3" key="1">
    <citation type="submission" date="2011-11" db="EMBL/GenBank/DDBJ databases">
        <title>Complete sequence of Granulicella mallensis MP5ACTX8.</title>
        <authorList>
            <consortium name="US DOE Joint Genome Institute"/>
            <person name="Lucas S."/>
            <person name="Copeland A."/>
            <person name="Lapidus A."/>
            <person name="Cheng J.-F."/>
            <person name="Goodwin L."/>
            <person name="Pitluck S."/>
            <person name="Peters L."/>
            <person name="Lu M."/>
            <person name="Detter J.C."/>
            <person name="Han C."/>
            <person name="Tapia R."/>
            <person name="Land M."/>
            <person name="Hauser L."/>
            <person name="Kyrpides N."/>
            <person name="Ivanova N."/>
            <person name="Mikhailova N."/>
            <person name="Pagani I."/>
            <person name="Rawat S."/>
            <person name="Mannisto M."/>
            <person name="Haggblom M."/>
            <person name="Woyke T."/>
        </authorList>
    </citation>
    <scope>NUCLEOTIDE SEQUENCE [LARGE SCALE GENOMIC DNA]</scope>
    <source>
        <strain evidence="3">ATCC BAA-1857 / DSM 23137 / MP5ACTX8</strain>
    </source>
</reference>
<dbReference type="Proteomes" id="UP000007113">
    <property type="component" value="Chromosome"/>
</dbReference>
<feature type="domain" description="HTH cro/C1-type" evidence="1">
    <location>
        <begin position="19"/>
        <end position="73"/>
    </location>
</feature>
<organism evidence="2 3">
    <name type="scientific">Granulicella mallensis (strain ATCC BAA-1857 / DSM 23137 / MP5ACTX8)</name>
    <dbReference type="NCBI Taxonomy" id="682795"/>
    <lineage>
        <taxon>Bacteria</taxon>
        <taxon>Pseudomonadati</taxon>
        <taxon>Acidobacteriota</taxon>
        <taxon>Terriglobia</taxon>
        <taxon>Terriglobales</taxon>
        <taxon>Acidobacteriaceae</taxon>
        <taxon>Granulicella</taxon>
    </lineage>
</organism>
<dbReference type="GO" id="GO:0003677">
    <property type="term" value="F:DNA binding"/>
    <property type="evidence" value="ECO:0007669"/>
    <property type="project" value="InterPro"/>
</dbReference>